<gene>
    <name evidence="6" type="ORF">S01H1_52140</name>
</gene>
<dbReference type="PANTHER" id="PTHR31297:SF41">
    <property type="entry name" value="ENDOGLUCANASE, PUTATIVE (AFU_ORTHOLOGUE AFUA_5G01830)-RELATED"/>
    <property type="match status" value="1"/>
</dbReference>
<feature type="non-terminal residue" evidence="6">
    <location>
        <position position="225"/>
    </location>
</feature>
<dbReference type="InterPro" id="IPR001547">
    <property type="entry name" value="Glyco_hydro_5"/>
</dbReference>
<name>X0XRZ2_9ZZZZ</name>
<evidence type="ECO:0000256" key="2">
    <source>
        <dbReference type="ARBA" id="ARBA00023277"/>
    </source>
</evidence>
<accession>X0XRZ2</accession>
<keyword evidence="1" id="KW-0378">Hydrolase</keyword>
<evidence type="ECO:0000259" key="5">
    <source>
        <dbReference type="Pfam" id="PF00150"/>
    </source>
</evidence>
<dbReference type="SUPFAM" id="SSF51445">
    <property type="entry name" value="(Trans)glycosidases"/>
    <property type="match status" value="1"/>
</dbReference>
<dbReference type="GO" id="GO:0009986">
    <property type="term" value="C:cell surface"/>
    <property type="evidence" value="ECO:0007669"/>
    <property type="project" value="TreeGrafter"/>
</dbReference>
<keyword evidence="3" id="KW-0326">Glycosidase</keyword>
<evidence type="ECO:0000313" key="6">
    <source>
        <dbReference type="EMBL" id="GAG27661.1"/>
    </source>
</evidence>
<evidence type="ECO:0000256" key="1">
    <source>
        <dbReference type="ARBA" id="ARBA00022801"/>
    </source>
</evidence>
<dbReference type="PANTHER" id="PTHR31297">
    <property type="entry name" value="GLUCAN ENDO-1,6-BETA-GLUCOSIDASE B"/>
    <property type="match status" value="1"/>
</dbReference>
<reference evidence="6" key="1">
    <citation type="journal article" date="2014" name="Front. Microbiol.">
        <title>High frequency of phylogenetically diverse reductive dehalogenase-homologous genes in deep subseafloor sedimentary metagenomes.</title>
        <authorList>
            <person name="Kawai M."/>
            <person name="Futagami T."/>
            <person name="Toyoda A."/>
            <person name="Takaki Y."/>
            <person name="Nishi S."/>
            <person name="Hori S."/>
            <person name="Arai W."/>
            <person name="Tsubouchi T."/>
            <person name="Morono Y."/>
            <person name="Uchiyama I."/>
            <person name="Ito T."/>
            <person name="Fujiyama A."/>
            <person name="Inagaki F."/>
            <person name="Takami H."/>
        </authorList>
    </citation>
    <scope>NUCLEOTIDE SEQUENCE</scope>
    <source>
        <strain evidence="6">Expedition CK06-06</strain>
    </source>
</reference>
<dbReference type="GO" id="GO:0008422">
    <property type="term" value="F:beta-glucosidase activity"/>
    <property type="evidence" value="ECO:0007669"/>
    <property type="project" value="TreeGrafter"/>
</dbReference>
<dbReference type="InterPro" id="IPR050386">
    <property type="entry name" value="Glycosyl_hydrolase_5"/>
</dbReference>
<dbReference type="GO" id="GO:0005576">
    <property type="term" value="C:extracellular region"/>
    <property type="evidence" value="ECO:0007669"/>
    <property type="project" value="TreeGrafter"/>
</dbReference>
<comment type="caution">
    <text evidence="6">The sequence shown here is derived from an EMBL/GenBank/DDBJ whole genome shotgun (WGS) entry which is preliminary data.</text>
</comment>
<evidence type="ECO:0000256" key="4">
    <source>
        <dbReference type="ARBA" id="ARBA00023326"/>
    </source>
</evidence>
<proteinExistence type="predicted"/>
<organism evidence="6">
    <name type="scientific">marine sediment metagenome</name>
    <dbReference type="NCBI Taxonomy" id="412755"/>
    <lineage>
        <taxon>unclassified sequences</taxon>
        <taxon>metagenomes</taxon>
        <taxon>ecological metagenomes</taxon>
    </lineage>
</organism>
<keyword evidence="4" id="KW-0624">Polysaccharide degradation</keyword>
<dbReference type="Pfam" id="PF00150">
    <property type="entry name" value="Cellulase"/>
    <property type="match status" value="1"/>
</dbReference>
<dbReference type="AlphaFoldDB" id="X0XRZ2"/>
<dbReference type="InterPro" id="IPR017853">
    <property type="entry name" value="GH"/>
</dbReference>
<dbReference type="Gene3D" id="3.20.20.80">
    <property type="entry name" value="Glycosidases"/>
    <property type="match status" value="1"/>
</dbReference>
<protein>
    <recommendedName>
        <fullName evidence="5">Glycoside hydrolase family 5 domain-containing protein</fullName>
    </recommendedName>
</protein>
<sequence length="225" mass="25874">MPAQTVLPRWRGFMLPDMIYPDLRGDWHEEDFQWIREFGFDYIAVPVNYKLLWEKDDLHRFHKPGLEKLDRGIELCRKHGLHMCLNLYNAPGWDTATHAWGGKEWRGSGSNLFKDQGSLDTFCFQWTTVAERYREVPTKELSFHLLNEPPEVSTSTIFSPAAPAVPGKMMSLEDYDRVHRALAAAVRKGDPTADRVILCDGLNYGFSPRPELADLGIAQCCRGFW</sequence>
<evidence type="ECO:0000256" key="3">
    <source>
        <dbReference type="ARBA" id="ARBA00023295"/>
    </source>
</evidence>
<dbReference type="EMBL" id="BARS01033691">
    <property type="protein sequence ID" value="GAG27661.1"/>
    <property type="molecule type" value="Genomic_DNA"/>
</dbReference>
<feature type="domain" description="Glycoside hydrolase family 5" evidence="5">
    <location>
        <begin position="30"/>
        <end position="209"/>
    </location>
</feature>
<dbReference type="GO" id="GO:0009251">
    <property type="term" value="P:glucan catabolic process"/>
    <property type="evidence" value="ECO:0007669"/>
    <property type="project" value="TreeGrafter"/>
</dbReference>
<keyword evidence="2" id="KW-0119">Carbohydrate metabolism</keyword>